<dbReference type="InterPro" id="IPR033479">
    <property type="entry name" value="dCache_1"/>
</dbReference>
<dbReference type="CDD" id="cd12912">
    <property type="entry name" value="PDC2_MCP_like"/>
    <property type="match status" value="1"/>
</dbReference>
<dbReference type="RefSeq" id="WP_002684969.1">
    <property type="nucleotide sequence ID" value="NZ_CM001795.1"/>
</dbReference>
<evidence type="ECO:0000313" key="13">
    <source>
        <dbReference type="EMBL" id="EMB31985.1"/>
    </source>
</evidence>
<dbReference type="CDD" id="cd18773">
    <property type="entry name" value="PDC1_HK_sensor"/>
    <property type="match status" value="1"/>
</dbReference>
<evidence type="ECO:0000256" key="9">
    <source>
        <dbReference type="PROSITE-ProRule" id="PRU00284"/>
    </source>
</evidence>
<dbReference type="Pfam" id="PF00672">
    <property type="entry name" value="HAMP"/>
    <property type="match status" value="1"/>
</dbReference>
<dbReference type="CDD" id="cd06225">
    <property type="entry name" value="HAMP"/>
    <property type="match status" value="1"/>
</dbReference>
<dbReference type="Gene3D" id="1.10.287.950">
    <property type="entry name" value="Methyl-accepting chemotaxis protein"/>
    <property type="match status" value="1"/>
</dbReference>
<organism evidence="13">
    <name type="scientific">Treponema denticola H-22</name>
    <dbReference type="NCBI Taxonomy" id="999432"/>
    <lineage>
        <taxon>Bacteria</taxon>
        <taxon>Pseudomonadati</taxon>
        <taxon>Spirochaetota</taxon>
        <taxon>Spirochaetia</taxon>
        <taxon>Spirochaetales</taxon>
        <taxon>Treponemataceae</taxon>
        <taxon>Treponema</taxon>
    </lineage>
</organism>
<keyword evidence="7 9" id="KW-0807">Transducer</keyword>
<evidence type="ECO:0000256" key="4">
    <source>
        <dbReference type="ARBA" id="ARBA00022692"/>
    </source>
</evidence>
<dbReference type="Gene3D" id="3.30.450.20">
    <property type="entry name" value="PAS domain"/>
    <property type="match status" value="2"/>
</dbReference>
<protein>
    <recommendedName>
        <fullName evidence="14">Methyl-accepting transducer domain-containing protein</fullName>
    </recommendedName>
</protein>
<comment type="similarity">
    <text evidence="8">Belongs to the methyl-accepting chemotaxis (MCP) protein family.</text>
</comment>
<keyword evidence="3" id="KW-0145">Chemotaxis</keyword>
<dbReference type="GO" id="GO:0007165">
    <property type="term" value="P:signal transduction"/>
    <property type="evidence" value="ECO:0007669"/>
    <property type="project" value="UniProtKB-KW"/>
</dbReference>
<evidence type="ECO:0000256" key="10">
    <source>
        <dbReference type="SAM" id="Phobius"/>
    </source>
</evidence>
<keyword evidence="2" id="KW-1003">Cell membrane</keyword>
<dbReference type="PRINTS" id="PR00260">
    <property type="entry name" value="CHEMTRNSDUCR"/>
</dbReference>
<evidence type="ECO:0000256" key="6">
    <source>
        <dbReference type="ARBA" id="ARBA00023136"/>
    </source>
</evidence>
<dbReference type="PROSITE" id="PS50111">
    <property type="entry name" value="CHEMOTAXIS_TRANSDUC_2"/>
    <property type="match status" value="1"/>
</dbReference>
<evidence type="ECO:0000256" key="7">
    <source>
        <dbReference type="ARBA" id="ARBA00023224"/>
    </source>
</evidence>
<name>A0A0E2E4W0_TREDN</name>
<dbReference type="Proteomes" id="UP000011705">
    <property type="component" value="Chromosome"/>
</dbReference>
<dbReference type="InterPro" id="IPR029151">
    <property type="entry name" value="Sensor-like_sf"/>
</dbReference>
<dbReference type="Pfam" id="PF02743">
    <property type="entry name" value="dCache_1"/>
    <property type="match status" value="1"/>
</dbReference>
<dbReference type="AlphaFoldDB" id="A0A0E2E4W0"/>
<dbReference type="GO" id="GO:0004888">
    <property type="term" value="F:transmembrane signaling receptor activity"/>
    <property type="evidence" value="ECO:0007669"/>
    <property type="project" value="InterPro"/>
</dbReference>
<dbReference type="GO" id="GO:0006935">
    <property type="term" value="P:chemotaxis"/>
    <property type="evidence" value="ECO:0007669"/>
    <property type="project" value="UniProtKB-KW"/>
</dbReference>
<feature type="transmembrane region" description="Helical" evidence="10">
    <location>
        <begin position="324"/>
        <end position="346"/>
    </location>
</feature>
<keyword evidence="4 10" id="KW-0812">Transmembrane</keyword>
<evidence type="ECO:0000256" key="5">
    <source>
        <dbReference type="ARBA" id="ARBA00022989"/>
    </source>
</evidence>
<evidence type="ECO:0000256" key="1">
    <source>
        <dbReference type="ARBA" id="ARBA00004651"/>
    </source>
</evidence>
<comment type="subcellular location">
    <subcellularLocation>
        <location evidence="1">Cell membrane</location>
        <topology evidence="1">Multi-pass membrane protein</topology>
    </subcellularLocation>
</comment>
<accession>A0A0E2E4W0</accession>
<dbReference type="InterPro" id="IPR003660">
    <property type="entry name" value="HAMP_dom"/>
</dbReference>
<proteinExistence type="inferred from homology"/>
<dbReference type="PANTHER" id="PTHR32089:SF112">
    <property type="entry name" value="LYSOZYME-LIKE PROTEIN-RELATED"/>
    <property type="match status" value="1"/>
</dbReference>
<dbReference type="PANTHER" id="PTHR32089">
    <property type="entry name" value="METHYL-ACCEPTING CHEMOTAXIS PROTEIN MCPB"/>
    <property type="match status" value="1"/>
</dbReference>
<dbReference type="EMBL" id="AGDV01000015">
    <property type="protein sequence ID" value="EMB31985.1"/>
    <property type="molecule type" value="Genomic_DNA"/>
</dbReference>
<dbReference type="GO" id="GO:0005886">
    <property type="term" value="C:plasma membrane"/>
    <property type="evidence" value="ECO:0007669"/>
    <property type="project" value="UniProtKB-SubCell"/>
</dbReference>
<dbReference type="HOGENOM" id="CLU_000445_107_19_12"/>
<keyword evidence="5 10" id="KW-1133">Transmembrane helix</keyword>
<evidence type="ECO:0000256" key="8">
    <source>
        <dbReference type="ARBA" id="ARBA00029447"/>
    </source>
</evidence>
<evidence type="ECO:0008006" key="14">
    <source>
        <dbReference type="Google" id="ProtNLM"/>
    </source>
</evidence>
<evidence type="ECO:0000256" key="3">
    <source>
        <dbReference type="ARBA" id="ARBA00022500"/>
    </source>
</evidence>
<keyword evidence="6 10" id="KW-0472">Membrane</keyword>
<gene>
    <name evidence="13" type="ORF">HMPREF9726_01768</name>
</gene>
<dbReference type="SUPFAM" id="SSF103190">
    <property type="entry name" value="Sensory domain-like"/>
    <property type="match status" value="1"/>
</dbReference>
<dbReference type="Pfam" id="PF00015">
    <property type="entry name" value="MCPsignal"/>
    <property type="match status" value="1"/>
</dbReference>
<feature type="domain" description="Methyl-accepting transducer" evidence="11">
    <location>
        <begin position="415"/>
        <end position="665"/>
    </location>
</feature>
<dbReference type="Gene3D" id="6.10.340.10">
    <property type="match status" value="1"/>
</dbReference>
<sequence>MKEKVTLPATQKTKDGAIRKKSTSITVRLLRAITITIISIVAVICAVVGFQLYKKNIAQFDEFTAQQFSNIERSINLFIQNGKNTVTMLAENPTVKNADETLYNYTGERKDIVYTHNGKTEQDITALFVRMDKNYEEFKEIYMGTRWGGFVSSLSEEDEQGFDPRTRPWYKAAAAANGEVIITPVYISPISTGGSPVVALAQAIKDPEGAFLGCIGLDLNLTDLASRVSSIRIGKTGYCMLMQNDGLILADPKHTDYNLKTLKETDIPAFNEIDKMKEGSAFIMLDGKTWKVSVFSLPEVNWKVALFIEQNEILSLFYTLLKNMILIGLFMFVLYFTLAFIFAGALKRYFKRLEIVFGKIASGDLTDRLAVKKNNEVGRIMMNLNTAIENNHTMICLLKDEADKMNSIGSQLSSSMEETAAAIKQIGENVKGVKEKAMSQAAGVTETVATVEQINGRLSRLVSSIEMQTESINESSVVITRMAENTVKIAKTLDQNNELIKTVYGQTKVGKDGARTANEIVKQIAEKSASLLEASQIIQNIASQTNLLAMNAAIEAAHAGESGKGFAVVADEIRKLAEGSNLQGKQIAAVIKETTEIIHDITEAGSRAEKTFIDVYNLVSQISEKEDSILEVMREQEENGKHVLDAIKRINDVTSEIDSASAEMLEGGNQIGQEMQKLAEITLETTDSMNEIASGADQITIAVKEVSDITQKNKASIENLSNEVSKFKV</sequence>
<dbReference type="SUPFAM" id="SSF58104">
    <property type="entry name" value="Methyl-accepting chemotaxis protein (MCP) signaling domain"/>
    <property type="match status" value="1"/>
</dbReference>
<comment type="caution">
    <text evidence="13">The sequence shown here is derived from an EMBL/GenBank/DDBJ whole genome shotgun (WGS) entry which is preliminary data.</text>
</comment>
<evidence type="ECO:0000259" key="12">
    <source>
        <dbReference type="PROSITE" id="PS50885"/>
    </source>
</evidence>
<feature type="transmembrane region" description="Helical" evidence="10">
    <location>
        <begin position="29"/>
        <end position="53"/>
    </location>
</feature>
<evidence type="ECO:0000256" key="2">
    <source>
        <dbReference type="ARBA" id="ARBA00022475"/>
    </source>
</evidence>
<dbReference type="InterPro" id="IPR004089">
    <property type="entry name" value="MCPsignal_dom"/>
</dbReference>
<dbReference type="PATRIC" id="fig|999432.5.peg.1834"/>
<dbReference type="PROSITE" id="PS50885">
    <property type="entry name" value="HAMP"/>
    <property type="match status" value="1"/>
</dbReference>
<dbReference type="SMART" id="SM00283">
    <property type="entry name" value="MA"/>
    <property type="match status" value="1"/>
</dbReference>
<feature type="domain" description="HAMP" evidence="12">
    <location>
        <begin position="344"/>
        <end position="396"/>
    </location>
</feature>
<dbReference type="InterPro" id="IPR004090">
    <property type="entry name" value="Chemotax_Me-accpt_rcpt"/>
</dbReference>
<reference evidence="13" key="1">
    <citation type="submission" date="2012-01" db="EMBL/GenBank/DDBJ databases">
        <title>The Genome Sequence of Treponema denticola H-22.</title>
        <authorList>
            <consortium name="The Broad Institute Genome Sequencing Platform"/>
            <person name="Earl A."/>
            <person name="Ward D."/>
            <person name="Feldgarden M."/>
            <person name="Gevers D."/>
            <person name="Blanton J.M."/>
            <person name="Fenno C.J."/>
            <person name="Baranova O.V."/>
            <person name="Mathney J."/>
            <person name="Dewhirst F.E."/>
            <person name="Izard J."/>
            <person name="Young S.K."/>
            <person name="Zeng Q."/>
            <person name="Gargeya S."/>
            <person name="Fitzgerald M."/>
            <person name="Haas B."/>
            <person name="Abouelleil A."/>
            <person name="Alvarado L."/>
            <person name="Arachchi H.M."/>
            <person name="Berlin A."/>
            <person name="Chapman S.B."/>
            <person name="Gearin G."/>
            <person name="Goldberg J."/>
            <person name="Griggs A."/>
            <person name="Gujja S."/>
            <person name="Hansen M."/>
            <person name="Heiman D."/>
            <person name="Howarth C."/>
            <person name="Larimer J."/>
            <person name="Lui A."/>
            <person name="MacDonald P.J.P."/>
            <person name="McCowen C."/>
            <person name="Montmayeur A."/>
            <person name="Murphy C."/>
            <person name="Neiman D."/>
            <person name="Pearson M."/>
            <person name="Priest M."/>
            <person name="Roberts A."/>
            <person name="Saif S."/>
            <person name="Shea T."/>
            <person name="Sisk P."/>
            <person name="Stolte C."/>
            <person name="Sykes S."/>
            <person name="Wortman J."/>
            <person name="Nusbaum C."/>
            <person name="Birren B."/>
        </authorList>
    </citation>
    <scope>NUCLEOTIDE SEQUENCE [LARGE SCALE GENOMIC DNA]</scope>
    <source>
        <strain evidence="13">H-22</strain>
    </source>
</reference>
<evidence type="ECO:0000259" key="11">
    <source>
        <dbReference type="PROSITE" id="PS50111"/>
    </source>
</evidence>